<evidence type="ECO:0000259" key="1">
    <source>
        <dbReference type="Pfam" id="PF08268"/>
    </source>
</evidence>
<dbReference type="InterPro" id="IPR036047">
    <property type="entry name" value="F-box-like_dom_sf"/>
</dbReference>
<sequence length="400" mass="46363">MMAEKIQLTSSSMKKWKRLNGLMPSIPDDVIFYEIFPRLPVKSLHRFRCIATSFHGLIYKKRFLDVVRLYAPRRQLITFPQLLPEEIDLYHAEFTNCPYGPGLIRATAMEDPFINRCIYITVINGFLCRANESRNVVIMNNATKEVSLLPNYEPPFGCKRHYVYFVYDPHTDIYKVLRTMPFRTGTGETTPLLRYSIFTLGYEKWVCFDYPGLLQYGNSKSVCIDGILYLNNFREGCGRHVMGIFSVQNDSFSTMLYPNGLDRLKYDDCHLIELNGSLAIIDVGFVLSDGITLWRKQKGSKLDDGASWVEQTIKFPVEWLRANRLCARYYFSNNLNGEIVMGKTSILTGNNCCILIYNMDNETWREFTVLDVVNHVIFGDFRLDEYVETSLLLSQISRPR</sequence>
<dbReference type="PANTHER" id="PTHR31672">
    <property type="entry name" value="BNACNNG10540D PROTEIN"/>
    <property type="match status" value="1"/>
</dbReference>
<feature type="domain" description="F-box associated beta-propeller type 3" evidence="1">
    <location>
        <begin position="118"/>
        <end position="374"/>
    </location>
</feature>
<dbReference type="InterPro" id="IPR050796">
    <property type="entry name" value="SCF_F-box_component"/>
</dbReference>
<comment type="caution">
    <text evidence="2">The sequence shown here is derived from an EMBL/GenBank/DDBJ whole genome shotgun (WGS) entry which is preliminary data.</text>
</comment>
<keyword evidence="3" id="KW-1185">Reference proteome</keyword>
<name>A0ABD3CHF7_9LAMI</name>
<evidence type="ECO:0000313" key="2">
    <source>
        <dbReference type="EMBL" id="KAL3628436.1"/>
    </source>
</evidence>
<evidence type="ECO:0000313" key="3">
    <source>
        <dbReference type="Proteomes" id="UP001632038"/>
    </source>
</evidence>
<gene>
    <name evidence="2" type="ORF">CASFOL_027482</name>
</gene>
<dbReference type="NCBIfam" id="TIGR01640">
    <property type="entry name" value="F_box_assoc_1"/>
    <property type="match status" value="1"/>
</dbReference>
<protein>
    <recommendedName>
        <fullName evidence="1">F-box associated beta-propeller type 3 domain-containing protein</fullName>
    </recommendedName>
</protein>
<dbReference type="InterPro" id="IPR013187">
    <property type="entry name" value="F-box-assoc_dom_typ3"/>
</dbReference>
<proteinExistence type="predicted"/>
<accession>A0ABD3CHF7</accession>
<dbReference type="SUPFAM" id="SSF81383">
    <property type="entry name" value="F-box domain"/>
    <property type="match status" value="1"/>
</dbReference>
<dbReference type="Pfam" id="PF08268">
    <property type="entry name" value="FBA_3"/>
    <property type="match status" value="1"/>
</dbReference>
<dbReference type="Proteomes" id="UP001632038">
    <property type="component" value="Unassembled WGS sequence"/>
</dbReference>
<dbReference type="EMBL" id="JAVIJP010000036">
    <property type="protein sequence ID" value="KAL3628436.1"/>
    <property type="molecule type" value="Genomic_DNA"/>
</dbReference>
<organism evidence="2 3">
    <name type="scientific">Castilleja foliolosa</name>
    <dbReference type="NCBI Taxonomy" id="1961234"/>
    <lineage>
        <taxon>Eukaryota</taxon>
        <taxon>Viridiplantae</taxon>
        <taxon>Streptophyta</taxon>
        <taxon>Embryophyta</taxon>
        <taxon>Tracheophyta</taxon>
        <taxon>Spermatophyta</taxon>
        <taxon>Magnoliopsida</taxon>
        <taxon>eudicotyledons</taxon>
        <taxon>Gunneridae</taxon>
        <taxon>Pentapetalae</taxon>
        <taxon>asterids</taxon>
        <taxon>lamiids</taxon>
        <taxon>Lamiales</taxon>
        <taxon>Orobanchaceae</taxon>
        <taxon>Pedicularideae</taxon>
        <taxon>Castillejinae</taxon>
        <taxon>Castilleja</taxon>
    </lineage>
</organism>
<dbReference type="InterPro" id="IPR017451">
    <property type="entry name" value="F-box-assoc_interact_dom"/>
</dbReference>
<reference evidence="3" key="1">
    <citation type="journal article" date="2024" name="IScience">
        <title>Strigolactones Initiate the Formation of Haustorium-like Structures in Castilleja.</title>
        <authorList>
            <person name="Buerger M."/>
            <person name="Peterson D."/>
            <person name="Chory J."/>
        </authorList>
    </citation>
    <scope>NUCLEOTIDE SEQUENCE [LARGE SCALE GENOMIC DNA]</scope>
</reference>
<dbReference type="AlphaFoldDB" id="A0ABD3CHF7"/>